<accession>A0A9P1IT78</accession>
<keyword evidence="1" id="KW-0732">Signal</keyword>
<name>A0A9P1IT78_9PELO</name>
<protein>
    <recommendedName>
        <fullName evidence="4">DUF19 domain-containing protein</fullName>
    </recommendedName>
</protein>
<evidence type="ECO:0000313" key="2">
    <source>
        <dbReference type="EMBL" id="CAI5450634.1"/>
    </source>
</evidence>
<dbReference type="Proteomes" id="UP001152747">
    <property type="component" value="Unassembled WGS sequence"/>
</dbReference>
<sequence>MLRLAVLANILILSAFAQDCSSPQGTRAAFGGYLQCIKEGLDADYGNYENEIREHSKKAASVCFASSIGEGNQKDRCVLAESDLSHNAWDKTGPLRECSICRTFAAGAIKAIKSTPAEDQKCIRTEISKAIAREAGYCLQKKIPNFAGVPEIPDLEEGSFQYKDSVISSISDHIIIQSRLSFCGERKPQRAQSTRNCLASPFVGYLGGHCKVLAACDAKFSGTCAQTIPVTRKATCECITEARDDLKKRIGSIANVFQDLLNGGRGLAIGSANKVDICTSQIKKQMITPVNDWVNVIDTALSSCIRNKPAGQNLAMEALLNVGCRKVIADTTGAATTQLKTGFDFVNNLIDAMVQRSGRFCGGAHCLQG</sequence>
<reference evidence="2" key="1">
    <citation type="submission" date="2022-11" db="EMBL/GenBank/DDBJ databases">
        <authorList>
            <person name="Kikuchi T."/>
        </authorList>
    </citation>
    <scope>NUCLEOTIDE SEQUENCE</scope>
    <source>
        <strain evidence="2">PS1010</strain>
    </source>
</reference>
<feature type="chain" id="PRO_5040231527" description="DUF19 domain-containing protein" evidence="1">
    <location>
        <begin position="18"/>
        <end position="369"/>
    </location>
</feature>
<dbReference type="EMBL" id="CANHGI010000005">
    <property type="protein sequence ID" value="CAI5450634.1"/>
    <property type="molecule type" value="Genomic_DNA"/>
</dbReference>
<comment type="caution">
    <text evidence="2">The sequence shown here is derived from an EMBL/GenBank/DDBJ whole genome shotgun (WGS) entry which is preliminary data.</text>
</comment>
<proteinExistence type="predicted"/>
<evidence type="ECO:0000256" key="1">
    <source>
        <dbReference type="SAM" id="SignalP"/>
    </source>
</evidence>
<organism evidence="2 3">
    <name type="scientific">Caenorhabditis angaria</name>
    <dbReference type="NCBI Taxonomy" id="860376"/>
    <lineage>
        <taxon>Eukaryota</taxon>
        <taxon>Metazoa</taxon>
        <taxon>Ecdysozoa</taxon>
        <taxon>Nematoda</taxon>
        <taxon>Chromadorea</taxon>
        <taxon>Rhabditida</taxon>
        <taxon>Rhabditina</taxon>
        <taxon>Rhabditomorpha</taxon>
        <taxon>Rhabditoidea</taxon>
        <taxon>Rhabditidae</taxon>
        <taxon>Peloderinae</taxon>
        <taxon>Caenorhabditis</taxon>
    </lineage>
</organism>
<evidence type="ECO:0000313" key="3">
    <source>
        <dbReference type="Proteomes" id="UP001152747"/>
    </source>
</evidence>
<gene>
    <name evidence="2" type="ORF">CAMP_LOCUS13271</name>
</gene>
<dbReference type="OrthoDB" id="5811517at2759"/>
<dbReference type="AlphaFoldDB" id="A0A9P1IT78"/>
<keyword evidence="3" id="KW-1185">Reference proteome</keyword>
<feature type="signal peptide" evidence="1">
    <location>
        <begin position="1"/>
        <end position="17"/>
    </location>
</feature>
<evidence type="ECO:0008006" key="4">
    <source>
        <dbReference type="Google" id="ProtNLM"/>
    </source>
</evidence>